<gene>
    <name evidence="1" type="ordered locus">Lcho_2284</name>
</gene>
<sequence>MPAHVNADTRRLDLARIHMLKAELGWDEDLYRDVMATVCGGIRSSAQLDITGRQRLLAHMQACKSRDLVKVPGKAPAKAARKPLSAAGKKLWSLWMQAADKGMVQHRSMAALNTWVQRQTGVERIEWLKGAQADLAIESLKKWVARKPDAFATEGDRA</sequence>
<name>B1Y428_LEPCP</name>
<dbReference type="STRING" id="395495.Lcho_2284"/>
<reference evidence="1 2" key="1">
    <citation type="submission" date="2008-03" db="EMBL/GenBank/DDBJ databases">
        <title>Complete sequence of Leptothrix cholodnii SP-6.</title>
        <authorList>
            <consortium name="US DOE Joint Genome Institute"/>
            <person name="Copeland A."/>
            <person name="Lucas S."/>
            <person name="Lapidus A."/>
            <person name="Glavina del Rio T."/>
            <person name="Dalin E."/>
            <person name="Tice H."/>
            <person name="Bruce D."/>
            <person name="Goodwin L."/>
            <person name="Pitluck S."/>
            <person name="Chertkov O."/>
            <person name="Brettin T."/>
            <person name="Detter J.C."/>
            <person name="Han C."/>
            <person name="Kuske C.R."/>
            <person name="Schmutz J."/>
            <person name="Larimer F."/>
            <person name="Land M."/>
            <person name="Hauser L."/>
            <person name="Kyrpides N."/>
            <person name="Lykidis A."/>
            <person name="Emerson D."/>
            <person name="Richardson P."/>
        </authorList>
    </citation>
    <scope>NUCLEOTIDE SEQUENCE [LARGE SCALE GENOMIC DNA]</scope>
    <source>
        <strain evidence="2">ATCC 51168 / LMG 8142 / SP-6</strain>
    </source>
</reference>
<dbReference type="HOGENOM" id="CLU_107084_3_1_4"/>
<dbReference type="InterPro" id="IPR009363">
    <property type="entry name" value="Phage_Mu_Gp16"/>
</dbReference>
<accession>B1Y428</accession>
<evidence type="ECO:0000313" key="1">
    <source>
        <dbReference type="EMBL" id="ACB34550.1"/>
    </source>
</evidence>
<keyword evidence="2" id="KW-1185">Reference proteome</keyword>
<evidence type="ECO:0000313" key="2">
    <source>
        <dbReference type="Proteomes" id="UP000001693"/>
    </source>
</evidence>
<organism evidence="1 2">
    <name type="scientific">Leptothrix cholodnii (strain ATCC 51168 / LMG 8142 / SP-6)</name>
    <name type="common">Leptothrix discophora (strain SP-6)</name>
    <dbReference type="NCBI Taxonomy" id="395495"/>
    <lineage>
        <taxon>Bacteria</taxon>
        <taxon>Pseudomonadati</taxon>
        <taxon>Pseudomonadota</taxon>
        <taxon>Betaproteobacteria</taxon>
        <taxon>Burkholderiales</taxon>
        <taxon>Sphaerotilaceae</taxon>
        <taxon>Leptothrix</taxon>
    </lineage>
</organism>
<dbReference type="EMBL" id="CP001013">
    <property type="protein sequence ID" value="ACB34550.1"/>
    <property type="molecule type" value="Genomic_DNA"/>
</dbReference>
<proteinExistence type="predicted"/>
<dbReference type="KEGG" id="lch:Lcho_2284"/>
<dbReference type="eggNOG" id="COG4382">
    <property type="taxonomic scope" value="Bacteria"/>
</dbReference>
<dbReference type="AlphaFoldDB" id="B1Y428"/>
<protein>
    <submittedName>
        <fullName evidence="1">Putative phage regluatory protein</fullName>
    </submittedName>
</protein>
<dbReference type="Pfam" id="PF06252">
    <property type="entry name" value="GemA"/>
    <property type="match status" value="1"/>
</dbReference>
<dbReference type="Proteomes" id="UP000001693">
    <property type="component" value="Chromosome"/>
</dbReference>
<dbReference type="RefSeq" id="WP_012347308.1">
    <property type="nucleotide sequence ID" value="NC_010524.1"/>
</dbReference>